<organism evidence="1 2">
    <name type="scientific">Polyangium mundeleinium</name>
    <dbReference type="NCBI Taxonomy" id="2995306"/>
    <lineage>
        <taxon>Bacteria</taxon>
        <taxon>Pseudomonadati</taxon>
        <taxon>Myxococcota</taxon>
        <taxon>Polyangia</taxon>
        <taxon>Polyangiales</taxon>
        <taxon>Polyangiaceae</taxon>
        <taxon>Polyangium</taxon>
    </lineage>
</organism>
<protein>
    <recommendedName>
        <fullName evidence="3">STAS/SEC14 domain-containing protein</fullName>
    </recommendedName>
</protein>
<dbReference type="Proteomes" id="UP001221411">
    <property type="component" value="Unassembled WGS sequence"/>
</dbReference>
<name>A0ABT5EU67_9BACT</name>
<reference evidence="1 2" key="1">
    <citation type="submission" date="2022-11" db="EMBL/GenBank/DDBJ databases">
        <title>Minimal conservation of predation-associated metabolite biosynthetic gene clusters underscores biosynthetic potential of Myxococcota including descriptions for ten novel species: Archangium lansinium sp. nov., Myxococcus landrumus sp. nov., Nannocystis bai.</title>
        <authorList>
            <person name="Ahearne A."/>
            <person name="Stevens C."/>
            <person name="Dowd S."/>
        </authorList>
    </citation>
    <scope>NUCLEOTIDE SEQUENCE [LARGE SCALE GENOMIC DNA]</scope>
    <source>
        <strain evidence="1 2">RJM3</strain>
    </source>
</reference>
<proteinExistence type="predicted"/>
<gene>
    <name evidence="1" type="ORF">POL67_24230</name>
</gene>
<comment type="caution">
    <text evidence="1">The sequence shown here is derived from an EMBL/GenBank/DDBJ whole genome shotgun (WGS) entry which is preliminary data.</text>
</comment>
<sequence length="145" mass="15734">MSSADVREVYAEGGNYSMTLGDGVAACRVWRRPDVSRDVGAAYAREMVGMFQRVVREPALRVRGAVMDLREATLSWGPVTQAALGEMFGTLEAASRRIAVVAADNAMQMMSISSLLKAHAPKFGRVFGSPDDAFRWAGLNRHVLG</sequence>
<dbReference type="EMBL" id="JAQNDO010000001">
    <property type="protein sequence ID" value="MDC0744462.1"/>
    <property type="molecule type" value="Genomic_DNA"/>
</dbReference>
<evidence type="ECO:0008006" key="3">
    <source>
        <dbReference type="Google" id="ProtNLM"/>
    </source>
</evidence>
<dbReference type="RefSeq" id="WP_271920997.1">
    <property type="nucleotide sequence ID" value="NZ_JAQNDO010000001.1"/>
</dbReference>
<evidence type="ECO:0000313" key="1">
    <source>
        <dbReference type="EMBL" id="MDC0744462.1"/>
    </source>
</evidence>
<evidence type="ECO:0000313" key="2">
    <source>
        <dbReference type="Proteomes" id="UP001221411"/>
    </source>
</evidence>
<keyword evidence="2" id="KW-1185">Reference proteome</keyword>
<accession>A0ABT5EU67</accession>